<comment type="pathway">
    <text evidence="1">Carbohydrate degradation.</text>
</comment>
<evidence type="ECO:0000256" key="2">
    <source>
        <dbReference type="ARBA" id="ARBA00022723"/>
    </source>
</evidence>
<dbReference type="Pfam" id="PF00596">
    <property type="entry name" value="Aldolase_II"/>
    <property type="match status" value="1"/>
</dbReference>
<proteinExistence type="predicted"/>
<dbReference type="Proteomes" id="UP000265562">
    <property type="component" value="Chromosome"/>
</dbReference>
<dbReference type="GO" id="GO:0046914">
    <property type="term" value="F:transition metal ion binding"/>
    <property type="evidence" value="ECO:0007669"/>
    <property type="project" value="UniProtKB-ARBA"/>
</dbReference>
<dbReference type="Gene3D" id="3.40.225.10">
    <property type="entry name" value="Class II aldolase/adducin N-terminal domain"/>
    <property type="match status" value="1"/>
</dbReference>
<evidence type="ECO:0000256" key="1">
    <source>
        <dbReference type="ARBA" id="ARBA00004921"/>
    </source>
</evidence>
<dbReference type="EC" id="4.1.2.17" evidence="4"/>
<dbReference type="GO" id="GO:0019323">
    <property type="term" value="P:pentose catabolic process"/>
    <property type="evidence" value="ECO:0007669"/>
    <property type="project" value="TreeGrafter"/>
</dbReference>
<dbReference type="RefSeq" id="WP_111523923.1">
    <property type="nucleotide sequence ID" value="NZ_CP032364.1"/>
</dbReference>
<protein>
    <submittedName>
        <fullName evidence="4">L-fuculose-phosphate aldolase</fullName>
        <ecNumber evidence="4">4.1.2.17</ecNumber>
    </submittedName>
</protein>
<dbReference type="SMART" id="SM01007">
    <property type="entry name" value="Aldolase_II"/>
    <property type="match status" value="1"/>
</dbReference>
<reference evidence="4 5" key="1">
    <citation type="submission" date="2018-09" db="EMBL/GenBank/DDBJ databases">
        <title>Genome sequencing of Lachnoanaerobaculum umeaense DSM 23576.</title>
        <authorList>
            <person name="Kook J.-K."/>
            <person name="Park S.-N."/>
            <person name="Lim Y.K."/>
        </authorList>
    </citation>
    <scope>NUCLEOTIDE SEQUENCE [LARGE SCALE GENOMIC DNA]</scope>
    <source>
        <strain evidence="5">DSM 23576 \ CCUG 58757</strain>
    </source>
</reference>
<dbReference type="InterPro" id="IPR001303">
    <property type="entry name" value="Aldolase_II/adducin_N"/>
</dbReference>
<name>A0A385PX96_9FIRM</name>
<evidence type="ECO:0000313" key="4">
    <source>
        <dbReference type="EMBL" id="AYA98751.1"/>
    </source>
</evidence>
<dbReference type="PANTHER" id="PTHR22789:SF0">
    <property type="entry name" value="3-OXO-TETRONATE 4-PHOSPHATE DECARBOXYLASE-RELATED"/>
    <property type="match status" value="1"/>
</dbReference>
<dbReference type="OrthoDB" id="9794581at2"/>
<dbReference type="EMBL" id="CP032364">
    <property type="protein sequence ID" value="AYA98751.1"/>
    <property type="molecule type" value="Genomic_DNA"/>
</dbReference>
<keyword evidence="2" id="KW-0479">Metal-binding</keyword>
<dbReference type="PANTHER" id="PTHR22789">
    <property type="entry name" value="FUCULOSE PHOSPHATE ALDOLASE"/>
    <property type="match status" value="1"/>
</dbReference>
<dbReference type="SUPFAM" id="SSF53639">
    <property type="entry name" value="AraD/HMP-PK domain-like"/>
    <property type="match status" value="1"/>
</dbReference>
<dbReference type="GO" id="GO:0005829">
    <property type="term" value="C:cytosol"/>
    <property type="evidence" value="ECO:0007669"/>
    <property type="project" value="TreeGrafter"/>
</dbReference>
<dbReference type="AlphaFoldDB" id="A0A385PX96"/>
<evidence type="ECO:0000256" key="3">
    <source>
        <dbReference type="ARBA" id="ARBA00023239"/>
    </source>
</evidence>
<dbReference type="InterPro" id="IPR036409">
    <property type="entry name" value="Aldolase_II/adducin_N_sf"/>
</dbReference>
<organism evidence="4 5">
    <name type="scientific">Lachnoanaerobaculum umeaense</name>
    <dbReference type="NCBI Taxonomy" id="617123"/>
    <lineage>
        <taxon>Bacteria</taxon>
        <taxon>Bacillati</taxon>
        <taxon>Bacillota</taxon>
        <taxon>Clostridia</taxon>
        <taxon>Lachnospirales</taxon>
        <taxon>Lachnospiraceae</taxon>
        <taxon>Lachnoanaerobaculum</taxon>
    </lineage>
</organism>
<accession>A0A385PX96</accession>
<dbReference type="FunFam" id="3.40.225.10:FF:000005">
    <property type="entry name" value="L-fuculose phosphate aldolase"/>
    <property type="match status" value="1"/>
</dbReference>
<gene>
    <name evidence="4" type="ORF">D4A81_01695</name>
</gene>
<keyword evidence="3 4" id="KW-0456">Lyase</keyword>
<dbReference type="NCBIfam" id="NF005302">
    <property type="entry name" value="PRK06833.1"/>
    <property type="match status" value="1"/>
</dbReference>
<keyword evidence="5" id="KW-1185">Reference proteome</keyword>
<dbReference type="InterPro" id="IPR050197">
    <property type="entry name" value="Aldolase_class_II_sugar_metab"/>
</dbReference>
<sequence length="219" mass="24466">MLMEKERLLLIEYGKKLVKAGLTKGTGGNLSIFDRKNGHVAITPSGIDFFEIQPEDIVIIDVDGNVIEGNRTPSSEWAMHVMPYKYRDDIDAVIHAHTMYSTVMGCLRQELPATHYMIAVAGENVRVAEYATYGSPELAKNAFEAMKDRKAVILANHGILTGANDLLNAFNILEEIEYCSEVYTKAKAIGEPVILPHEEMVLMAEKFKTYGQRVSKENK</sequence>
<dbReference type="KEGG" id="lua:D4A81_01695"/>
<dbReference type="GO" id="GO:0008738">
    <property type="term" value="F:L-fuculose-phosphate aldolase activity"/>
    <property type="evidence" value="ECO:0007669"/>
    <property type="project" value="UniProtKB-EC"/>
</dbReference>
<evidence type="ECO:0000313" key="5">
    <source>
        <dbReference type="Proteomes" id="UP000265562"/>
    </source>
</evidence>